<dbReference type="Pfam" id="PF01650">
    <property type="entry name" value="Peptidase_C13"/>
    <property type="match status" value="1"/>
</dbReference>
<dbReference type="CDD" id="cd21115">
    <property type="entry name" value="legumain_C"/>
    <property type="match status" value="1"/>
</dbReference>
<reference evidence="3 4" key="1">
    <citation type="journal article" date="2018" name="Gigascience">
        <title>Genomes of trombidid mites reveal novel predicted allergens and laterally-transferred genes associated with secondary metabolism.</title>
        <authorList>
            <person name="Dong X."/>
            <person name="Chaisiri K."/>
            <person name="Xia D."/>
            <person name="Armstrong S.D."/>
            <person name="Fang Y."/>
            <person name="Donnelly M.J."/>
            <person name="Kadowaki T."/>
            <person name="McGarry J.W."/>
            <person name="Darby A.C."/>
            <person name="Makepeace B.L."/>
        </authorList>
    </citation>
    <scope>NUCLEOTIDE SEQUENCE [LARGE SCALE GENOMIC DNA]</scope>
    <source>
        <strain evidence="3">UoL-UT</strain>
    </source>
</reference>
<dbReference type="InterPro" id="IPR048501">
    <property type="entry name" value="Legum_prodom"/>
</dbReference>
<evidence type="ECO:0000256" key="1">
    <source>
        <dbReference type="ARBA" id="ARBA00009941"/>
    </source>
</evidence>
<comment type="caution">
    <text evidence="3">The sequence shown here is derived from an EMBL/GenBank/DDBJ whole genome shotgun (WGS) entry which is preliminary data.</text>
</comment>
<organism evidence="3 4">
    <name type="scientific">Leptotrombidium deliense</name>
    <dbReference type="NCBI Taxonomy" id="299467"/>
    <lineage>
        <taxon>Eukaryota</taxon>
        <taxon>Metazoa</taxon>
        <taxon>Ecdysozoa</taxon>
        <taxon>Arthropoda</taxon>
        <taxon>Chelicerata</taxon>
        <taxon>Arachnida</taxon>
        <taxon>Acari</taxon>
        <taxon>Acariformes</taxon>
        <taxon>Trombidiformes</taxon>
        <taxon>Prostigmata</taxon>
        <taxon>Anystina</taxon>
        <taxon>Parasitengona</taxon>
        <taxon>Trombiculoidea</taxon>
        <taxon>Trombiculidae</taxon>
        <taxon>Leptotrombidium</taxon>
    </lineage>
</organism>
<dbReference type="GO" id="GO:0004197">
    <property type="term" value="F:cysteine-type endopeptidase activity"/>
    <property type="evidence" value="ECO:0007669"/>
    <property type="project" value="TreeGrafter"/>
</dbReference>
<dbReference type="InterPro" id="IPR001096">
    <property type="entry name" value="Peptidase_C13"/>
</dbReference>
<name>A0A443RVZ0_9ACAR</name>
<dbReference type="OrthoDB" id="9995590at2759"/>
<accession>A0A443RVZ0</accession>
<dbReference type="InterPro" id="IPR046427">
    <property type="entry name" value="Legumain_prodom_sf"/>
</dbReference>
<comment type="similarity">
    <text evidence="1">Belongs to the peptidase C13 family.</text>
</comment>
<dbReference type="STRING" id="299467.A0A443RVZ0"/>
<dbReference type="GO" id="GO:0006624">
    <property type="term" value="P:vacuolar protein processing"/>
    <property type="evidence" value="ECO:0007669"/>
    <property type="project" value="TreeGrafter"/>
</dbReference>
<dbReference type="GO" id="GO:0005773">
    <property type="term" value="C:vacuole"/>
    <property type="evidence" value="ECO:0007669"/>
    <property type="project" value="GOC"/>
</dbReference>
<gene>
    <name evidence="3" type="ORF">B4U80_06698</name>
</gene>
<evidence type="ECO:0000313" key="4">
    <source>
        <dbReference type="Proteomes" id="UP000288716"/>
    </source>
</evidence>
<dbReference type="Gene3D" id="3.40.50.1460">
    <property type="match status" value="1"/>
</dbReference>
<proteinExistence type="inferred from homology"/>
<dbReference type="VEuPathDB" id="VectorBase:LDEU012507"/>
<evidence type="ECO:0000259" key="2">
    <source>
        <dbReference type="Pfam" id="PF20985"/>
    </source>
</evidence>
<dbReference type="Pfam" id="PF20985">
    <property type="entry name" value="Legum_prodom"/>
    <property type="match status" value="1"/>
</dbReference>
<evidence type="ECO:0000313" key="3">
    <source>
        <dbReference type="EMBL" id="RWS19533.1"/>
    </source>
</evidence>
<sequence>MYDENRYKKMVIYIEACESGSMFENLLSPNINIYATTAANSAESSYACYWDSELENYLGDVYSVNWIEDSDKPSLRDETLVQQYLKVKEETKTSHVCEFGDFLMHPLALSEFQGNKIAENEVDAVEQSKITDAVESGDVPLLIAKYKATYSSKHLQRYIQLVKGRNYMRIKFMQIAKAISQFTEVSATQLVIARDSIKDHKCYDSLREILKKHCFDLSKHPFALRYLYILVNFCNSANKDFEMIAKASSEMMNICSTNTENVFDRIE</sequence>
<keyword evidence="4" id="KW-1185">Reference proteome</keyword>
<dbReference type="AlphaFoldDB" id="A0A443RVZ0"/>
<dbReference type="Gene3D" id="1.10.132.130">
    <property type="match status" value="1"/>
</dbReference>
<dbReference type="Proteomes" id="UP000288716">
    <property type="component" value="Unassembled WGS sequence"/>
</dbReference>
<dbReference type="PANTHER" id="PTHR12000">
    <property type="entry name" value="HEMOGLOBINASE FAMILY MEMBER"/>
    <property type="match status" value="1"/>
</dbReference>
<protein>
    <submittedName>
        <fullName evidence="3">Tick legumain-like protein</fullName>
    </submittedName>
</protein>
<dbReference type="EMBL" id="NCKV01025182">
    <property type="protein sequence ID" value="RWS19533.1"/>
    <property type="molecule type" value="Genomic_DNA"/>
</dbReference>
<dbReference type="PANTHER" id="PTHR12000:SF42">
    <property type="entry name" value="LEGUMAIN"/>
    <property type="match status" value="1"/>
</dbReference>
<feature type="domain" description="Legumain prodomain" evidence="2">
    <location>
        <begin position="165"/>
        <end position="246"/>
    </location>
</feature>
<dbReference type="GO" id="GO:0051603">
    <property type="term" value="P:proteolysis involved in protein catabolic process"/>
    <property type="evidence" value="ECO:0007669"/>
    <property type="project" value="TreeGrafter"/>
</dbReference>
<dbReference type="PIRSF" id="PIRSF019663">
    <property type="entry name" value="Legumain"/>
    <property type="match status" value="1"/>
</dbReference>